<dbReference type="EMBL" id="BSXS01013021">
    <property type="protein sequence ID" value="GMF03418.1"/>
    <property type="molecule type" value="Genomic_DNA"/>
</dbReference>
<evidence type="ECO:0000313" key="2">
    <source>
        <dbReference type="Proteomes" id="UP001165064"/>
    </source>
</evidence>
<keyword evidence="2" id="KW-1185">Reference proteome</keyword>
<reference evidence="1" key="1">
    <citation type="submission" date="2023-04" db="EMBL/GenBank/DDBJ databases">
        <title>Ambrosiozyma monospora NBRC 10751.</title>
        <authorList>
            <person name="Ichikawa N."/>
            <person name="Sato H."/>
            <person name="Tonouchi N."/>
        </authorList>
    </citation>
    <scope>NUCLEOTIDE SEQUENCE</scope>
    <source>
        <strain evidence="1">NBRC 10751</strain>
    </source>
</reference>
<name>A0ACB5U7Q7_AMBMO</name>
<protein>
    <submittedName>
        <fullName evidence="1">Unnamed protein product</fullName>
    </submittedName>
</protein>
<gene>
    <name evidence="1" type="ORF">Amon02_001178200</name>
</gene>
<accession>A0ACB5U7Q7</accession>
<proteinExistence type="predicted"/>
<dbReference type="Proteomes" id="UP001165064">
    <property type="component" value="Unassembled WGS sequence"/>
</dbReference>
<comment type="caution">
    <text evidence="1">The sequence shown here is derived from an EMBL/GenBank/DDBJ whole genome shotgun (WGS) entry which is preliminary data.</text>
</comment>
<organism evidence="1 2">
    <name type="scientific">Ambrosiozyma monospora</name>
    <name type="common">Yeast</name>
    <name type="synonym">Endomycopsis monosporus</name>
    <dbReference type="NCBI Taxonomy" id="43982"/>
    <lineage>
        <taxon>Eukaryota</taxon>
        <taxon>Fungi</taxon>
        <taxon>Dikarya</taxon>
        <taxon>Ascomycota</taxon>
        <taxon>Saccharomycotina</taxon>
        <taxon>Pichiomycetes</taxon>
        <taxon>Pichiales</taxon>
        <taxon>Pichiaceae</taxon>
        <taxon>Ambrosiozyma</taxon>
    </lineage>
</organism>
<evidence type="ECO:0000313" key="1">
    <source>
        <dbReference type="EMBL" id="GMF03418.1"/>
    </source>
</evidence>
<sequence>MVNVDNEVTSVKFNMNDDEDDESELSQFDDEQEPIEYETTGSSNYTQLKINGAGNLAVLSTIRGAIDLIDLQSNTTKRLIKLNDVPTAINFNNNSDNNGQDTVLVSTLDHKLLELTTEPTNSEQTLTPWSKKLAECLPQQFITLTGQPYGIFENCGKIWLWGSNWIAFFDTSCTPTASTADGTASGAGSTTPIKKRTRSGAAVTAAAASPTKVI</sequence>